<evidence type="ECO:0000313" key="3">
    <source>
        <dbReference type="Proteomes" id="UP001341840"/>
    </source>
</evidence>
<gene>
    <name evidence="2" type="ORF">PIB30_004724</name>
</gene>
<evidence type="ECO:0000256" key="1">
    <source>
        <dbReference type="SAM" id="MobiDB-lite"/>
    </source>
</evidence>
<comment type="caution">
    <text evidence="2">The sequence shown here is derived from an EMBL/GenBank/DDBJ whole genome shotgun (WGS) entry which is preliminary data.</text>
</comment>
<feature type="compositionally biased region" description="Polar residues" evidence="1">
    <location>
        <begin position="118"/>
        <end position="129"/>
    </location>
</feature>
<feature type="compositionally biased region" description="Basic and acidic residues" evidence="1">
    <location>
        <begin position="103"/>
        <end position="112"/>
    </location>
</feature>
<protein>
    <submittedName>
        <fullName evidence="2">Uncharacterized protein</fullName>
    </submittedName>
</protein>
<reference evidence="2 3" key="1">
    <citation type="journal article" date="2023" name="Plants (Basel)">
        <title>Bridging the Gap: Combining Genomics and Transcriptomics Approaches to Understand Stylosanthes scabra, an Orphan Legume from the Brazilian Caatinga.</title>
        <authorList>
            <person name="Ferreira-Neto J.R.C."/>
            <person name="da Silva M.D."/>
            <person name="Binneck E."/>
            <person name="de Melo N.F."/>
            <person name="da Silva R.H."/>
            <person name="de Melo A.L.T.M."/>
            <person name="Pandolfi V."/>
            <person name="Bustamante F.O."/>
            <person name="Brasileiro-Vidal A.C."/>
            <person name="Benko-Iseppon A.M."/>
        </authorList>
    </citation>
    <scope>NUCLEOTIDE SEQUENCE [LARGE SCALE GENOMIC DNA]</scope>
    <source>
        <tissue evidence="2">Leaves</tissue>
    </source>
</reference>
<organism evidence="2 3">
    <name type="scientific">Stylosanthes scabra</name>
    <dbReference type="NCBI Taxonomy" id="79078"/>
    <lineage>
        <taxon>Eukaryota</taxon>
        <taxon>Viridiplantae</taxon>
        <taxon>Streptophyta</taxon>
        <taxon>Embryophyta</taxon>
        <taxon>Tracheophyta</taxon>
        <taxon>Spermatophyta</taxon>
        <taxon>Magnoliopsida</taxon>
        <taxon>eudicotyledons</taxon>
        <taxon>Gunneridae</taxon>
        <taxon>Pentapetalae</taxon>
        <taxon>rosids</taxon>
        <taxon>fabids</taxon>
        <taxon>Fabales</taxon>
        <taxon>Fabaceae</taxon>
        <taxon>Papilionoideae</taxon>
        <taxon>50 kb inversion clade</taxon>
        <taxon>dalbergioids sensu lato</taxon>
        <taxon>Dalbergieae</taxon>
        <taxon>Pterocarpus clade</taxon>
        <taxon>Stylosanthes</taxon>
    </lineage>
</organism>
<evidence type="ECO:0000313" key="2">
    <source>
        <dbReference type="EMBL" id="MED6130860.1"/>
    </source>
</evidence>
<sequence length="129" mass="14594">MHLWCTRNEAIHHLTFPINLWVSRRRETEHQQHLTKSKQHEQQSLNQGDEQYLKEEDEATSSGEGREAGILANDRGEEGHQTESLATAASEKETTAMTMEKVYTLEEGREVGGEVVSDGSNTRSGRMEP</sequence>
<keyword evidence="3" id="KW-1185">Reference proteome</keyword>
<name>A0ABU6S3R7_9FABA</name>
<dbReference type="Proteomes" id="UP001341840">
    <property type="component" value="Unassembled WGS sequence"/>
</dbReference>
<proteinExistence type="predicted"/>
<dbReference type="EMBL" id="JASCZI010060424">
    <property type="protein sequence ID" value="MED6130860.1"/>
    <property type="molecule type" value="Genomic_DNA"/>
</dbReference>
<accession>A0ABU6S3R7</accession>
<feature type="region of interest" description="Disordered" evidence="1">
    <location>
        <begin position="26"/>
        <end position="129"/>
    </location>
</feature>